<keyword evidence="5" id="KW-1185">Reference proteome</keyword>
<dbReference type="Gene3D" id="1.10.10.10">
    <property type="entry name" value="Winged helix-like DNA-binding domain superfamily/Winged helix DNA-binding domain"/>
    <property type="match status" value="1"/>
</dbReference>
<proteinExistence type="predicted"/>
<dbReference type="AlphaFoldDB" id="A0A420XPW6"/>
<dbReference type="InterPro" id="IPR036388">
    <property type="entry name" value="WH-like_DNA-bd_sf"/>
</dbReference>
<dbReference type="Pfam" id="PF13185">
    <property type="entry name" value="GAF_2"/>
    <property type="match status" value="1"/>
</dbReference>
<evidence type="ECO:0000313" key="5">
    <source>
        <dbReference type="Proteomes" id="UP000281955"/>
    </source>
</evidence>
<dbReference type="InterPro" id="IPR005302">
    <property type="entry name" value="MoCF_Sase_C"/>
</dbReference>
<evidence type="ECO:0000313" key="4">
    <source>
        <dbReference type="EMBL" id="RKS75331.1"/>
    </source>
</evidence>
<dbReference type="GO" id="GO:0003824">
    <property type="term" value="F:catalytic activity"/>
    <property type="evidence" value="ECO:0007669"/>
    <property type="project" value="InterPro"/>
</dbReference>
<accession>A0A420XPW6</accession>
<gene>
    <name evidence="4" type="ORF">CLV35_1792</name>
</gene>
<dbReference type="InParanoid" id="A0A420XPW6"/>
<dbReference type="PROSITE" id="PS51340">
    <property type="entry name" value="MOSC"/>
    <property type="match status" value="1"/>
</dbReference>
<dbReference type="EMBL" id="RBWV01000011">
    <property type="protein sequence ID" value="RKS75331.1"/>
    <property type="molecule type" value="Genomic_DNA"/>
</dbReference>
<keyword evidence="1" id="KW-0805">Transcription regulation</keyword>
<evidence type="ECO:0000256" key="2">
    <source>
        <dbReference type="ARBA" id="ARBA00023163"/>
    </source>
</evidence>
<dbReference type="GO" id="GO:0030170">
    <property type="term" value="F:pyridoxal phosphate binding"/>
    <property type="evidence" value="ECO:0007669"/>
    <property type="project" value="InterPro"/>
</dbReference>
<keyword evidence="2" id="KW-0804">Transcription</keyword>
<dbReference type="InterPro" id="IPR029016">
    <property type="entry name" value="GAF-like_dom_sf"/>
</dbReference>
<evidence type="ECO:0000259" key="3">
    <source>
        <dbReference type="PROSITE" id="PS51340"/>
    </source>
</evidence>
<dbReference type="Gene3D" id="3.30.450.40">
    <property type="match status" value="1"/>
</dbReference>
<protein>
    <submittedName>
        <fullName evidence="4">GAF domain-containing protein</fullName>
    </submittedName>
</protein>
<feature type="domain" description="MOSC" evidence="3">
    <location>
        <begin position="268"/>
        <end position="339"/>
    </location>
</feature>
<dbReference type="Proteomes" id="UP000281955">
    <property type="component" value="Unassembled WGS sequence"/>
</dbReference>
<comment type="caution">
    <text evidence="4">The sequence shown here is derived from an EMBL/GenBank/DDBJ whole genome shotgun (WGS) entry which is preliminary data.</text>
</comment>
<dbReference type="GO" id="GO:0030151">
    <property type="term" value="F:molybdenum ion binding"/>
    <property type="evidence" value="ECO:0007669"/>
    <property type="project" value="InterPro"/>
</dbReference>
<sequence>MSAQRADVSALRVEMQHVAAEPAPADVRAAQVLDALRRVLPFDAGWLAVRDPERRCHTPLATVGSADPLRRYFRTPEADTEVEQLGLNRERGPMLTSDIPVPLPELKAWGEHLLPAGFRSGLAVGLFTSGGRHVGFLSLLSDDEQGLDSRDRRIVAVVSSLVADGLDRAGEIAETARVVEAAAAGVVLTRGGDVLPLPGLREDRLLARGSRVLVAAERELAAGGPRTSFLAATGVESELLVRVTAVQCAVPHLDHLVAAVLLSPPGDQRALGPLELRVLGLVVDGTTSVPAIAAELGVSADRVAEALDAALLALSAADLPAAAARALRTGLRIPPMLRD</sequence>
<dbReference type="InterPro" id="IPR003018">
    <property type="entry name" value="GAF"/>
</dbReference>
<name>A0A420XPW6_9ACTN</name>
<dbReference type="SUPFAM" id="SSF55781">
    <property type="entry name" value="GAF domain-like"/>
    <property type="match status" value="1"/>
</dbReference>
<evidence type="ECO:0000256" key="1">
    <source>
        <dbReference type="ARBA" id="ARBA00023015"/>
    </source>
</evidence>
<organism evidence="4 5">
    <name type="scientific">Motilibacter peucedani</name>
    <dbReference type="NCBI Taxonomy" id="598650"/>
    <lineage>
        <taxon>Bacteria</taxon>
        <taxon>Bacillati</taxon>
        <taxon>Actinomycetota</taxon>
        <taxon>Actinomycetes</taxon>
        <taxon>Motilibacterales</taxon>
        <taxon>Motilibacteraceae</taxon>
        <taxon>Motilibacter</taxon>
    </lineage>
</organism>
<reference evidence="4 5" key="1">
    <citation type="submission" date="2018-10" db="EMBL/GenBank/DDBJ databases">
        <title>Genomic Encyclopedia of Archaeal and Bacterial Type Strains, Phase II (KMG-II): from individual species to whole genera.</title>
        <authorList>
            <person name="Goeker M."/>
        </authorList>
    </citation>
    <scope>NUCLEOTIDE SEQUENCE [LARGE SCALE GENOMIC DNA]</scope>
    <source>
        <strain evidence="4 5">RP-AC37</strain>
    </source>
</reference>